<dbReference type="InterPro" id="IPR013431">
    <property type="entry name" value="Delta_60_rpt"/>
</dbReference>
<accession>A0A839EX46</accession>
<reference evidence="2 3" key="1">
    <citation type="submission" date="2020-07" db="EMBL/GenBank/DDBJ databases">
        <title>Genomic Encyclopedia of Type Strains, Phase IV (KMG-V): Genome sequencing to study the core and pangenomes of soil and plant-associated prokaryotes.</title>
        <authorList>
            <person name="Whitman W."/>
        </authorList>
    </citation>
    <scope>NUCLEOTIDE SEQUENCE [LARGE SCALE GENOMIC DNA]</scope>
    <source>
        <strain evidence="2 3">RH2WT43</strain>
    </source>
</reference>
<keyword evidence="3" id="KW-1185">Reference proteome</keyword>
<organism evidence="2 3">
    <name type="scientific">Dokdonella fugitiva</name>
    <dbReference type="NCBI Taxonomy" id="328517"/>
    <lineage>
        <taxon>Bacteria</taxon>
        <taxon>Pseudomonadati</taxon>
        <taxon>Pseudomonadota</taxon>
        <taxon>Gammaproteobacteria</taxon>
        <taxon>Lysobacterales</taxon>
        <taxon>Rhodanobacteraceae</taxon>
        <taxon>Dokdonella</taxon>
    </lineage>
</organism>
<feature type="region of interest" description="Disordered" evidence="1">
    <location>
        <begin position="1"/>
        <end position="21"/>
    </location>
</feature>
<dbReference type="RefSeq" id="WP_182529987.1">
    <property type="nucleotide sequence ID" value="NZ_JACGXL010000001.1"/>
</dbReference>
<protein>
    <submittedName>
        <fullName evidence="2">Putative delta-60 repeat protein</fullName>
    </submittedName>
</protein>
<evidence type="ECO:0000313" key="3">
    <source>
        <dbReference type="Proteomes" id="UP000550401"/>
    </source>
</evidence>
<sequence>MRGIRTIDPRRGRGRARRVPRKDRCMRRSTMGRMGMRVGLVLAVACNAVAATAAPGDIDTGFAREGIAVLDPPATSWRTSAPAVQRDGRIVVCRSGLQSGGNPDVPGYVYRLTRDGAPDHAFGSAGRVVLDANAPDIYVPCLVAARDDGRIVVMTQQTYSGRRAVRFIQLLADGSKDPAFGTDGVADVFPFDAPTATASAMALQDDGKILVGASLSPNKFGVARVDAHGIIDAGFGESGLAVMPFPVVLLSFSSVHDIRIDTGGRIVVTGTVSTDPVGRQLFAIARLLVDGRPDPTFGTEGLVTIDVEDHSAPVGAGFLDGDAIVVAGAATNPWSPFPGVISADVGVARLASDGRLDTTFGNGRPVIVPVDLVANGYDIAYGGVARAQGGVVLASSADDADGAQATLLALDVFGVRDAAFGMDGVMSYALVEGAVRSGFTAIAMQDSDYIAVGSAAASDGLQTAVVIRVHGAAAVANERGHSAHARAIDAH</sequence>
<dbReference type="AlphaFoldDB" id="A0A839EX46"/>
<dbReference type="Pfam" id="PF17164">
    <property type="entry name" value="DUF5122"/>
    <property type="match status" value="5"/>
</dbReference>
<dbReference type="Proteomes" id="UP000550401">
    <property type="component" value="Unassembled WGS sequence"/>
</dbReference>
<evidence type="ECO:0000256" key="1">
    <source>
        <dbReference type="SAM" id="MobiDB-lite"/>
    </source>
</evidence>
<dbReference type="Gene3D" id="2.80.10.50">
    <property type="match status" value="2"/>
</dbReference>
<feature type="compositionally biased region" description="Basic residues" evidence="1">
    <location>
        <begin position="12"/>
        <end position="21"/>
    </location>
</feature>
<proteinExistence type="predicted"/>
<comment type="caution">
    <text evidence="2">The sequence shown here is derived from an EMBL/GenBank/DDBJ whole genome shotgun (WGS) entry which is preliminary data.</text>
</comment>
<dbReference type="NCBIfam" id="TIGR02608">
    <property type="entry name" value="delta_60_rpt"/>
    <property type="match status" value="4"/>
</dbReference>
<dbReference type="EMBL" id="JACGXL010000001">
    <property type="protein sequence ID" value="MBA8886956.1"/>
    <property type="molecule type" value="Genomic_DNA"/>
</dbReference>
<gene>
    <name evidence="2" type="ORF">FHW12_001147</name>
</gene>
<feature type="compositionally biased region" description="Basic and acidic residues" evidence="1">
    <location>
        <begin position="1"/>
        <end position="11"/>
    </location>
</feature>
<name>A0A839EX46_9GAMM</name>
<evidence type="ECO:0000313" key="2">
    <source>
        <dbReference type="EMBL" id="MBA8886956.1"/>
    </source>
</evidence>